<protein>
    <submittedName>
        <fullName evidence="1">Uncharacterized protein</fullName>
    </submittedName>
</protein>
<evidence type="ECO:0000313" key="1">
    <source>
        <dbReference type="EMBL" id="SKA83407.1"/>
    </source>
</evidence>
<dbReference type="STRING" id="1121449.SAMN02745704_01638"/>
<evidence type="ECO:0000313" key="2">
    <source>
        <dbReference type="Proteomes" id="UP000190027"/>
    </source>
</evidence>
<accession>A0A1T4X1U6</accession>
<name>A0A1T4X1U6_9BACT</name>
<proteinExistence type="predicted"/>
<dbReference type="Proteomes" id="UP000190027">
    <property type="component" value="Unassembled WGS sequence"/>
</dbReference>
<dbReference type="EMBL" id="FUYC01000006">
    <property type="protein sequence ID" value="SKA83407.1"/>
    <property type="molecule type" value="Genomic_DNA"/>
</dbReference>
<sequence>MNKLTPKAAFRKLAALYDRMVSAYDEAAQHVGLSCENCENNCCTSYFQHHTYIEWAYLWQGMNQLPQERKDTYLQRAEEYVARARNDLAAGNRPRIMCPLNDDGLCGMYRHRLMICRMHGVPNKLVKPNGACIQFAGCYRTQELTKDREDVFVLDRTPLYRDLAQLEMGFLGNKIRQLPRVDLTLAEMLVSGPPSLHGPAGR</sequence>
<gene>
    <name evidence="1" type="ORF">SAMN02745704_01638</name>
</gene>
<dbReference type="AlphaFoldDB" id="A0A1T4X1U6"/>
<organism evidence="1 2">
    <name type="scientific">Paucidesulfovibrio gracilis DSM 16080</name>
    <dbReference type="NCBI Taxonomy" id="1121449"/>
    <lineage>
        <taxon>Bacteria</taxon>
        <taxon>Pseudomonadati</taxon>
        <taxon>Thermodesulfobacteriota</taxon>
        <taxon>Desulfovibrionia</taxon>
        <taxon>Desulfovibrionales</taxon>
        <taxon>Desulfovibrionaceae</taxon>
        <taxon>Paucidesulfovibrio</taxon>
    </lineage>
</organism>
<dbReference type="OrthoDB" id="5430968at2"/>
<dbReference type="RefSeq" id="WP_078717205.1">
    <property type="nucleotide sequence ID" value="NZ_FUYC01000006.1"/>
</dbReference>
<reference evidence="1 2" key="1">
    <citation type="submission" date="2017-02" db="EMBL/GenBank/DDBJ databases">
        <authorList>
            <person name="Peterson S.W."/>
        </authorList>
    </citation>
    <scope>NUCLEOTIDE SEQUENCE [LARGE SCALE GENOMIC DNA]</scope>
    <source>
        <strain evidence="1 2">DSM 16080</strain>
    </source>
</reference>
<keyword evidence="2" id="KW-1185">Reference proteome</keyword>